<protein>
    <recommendedName>
        <fullName evidence="4">Toprim domain-containing protein</fullName>
    </recommendedName>
</protein>
<proteinExistence type="predicted"/>
<organism evidence="2 3">
    <name type="scientific">Candidatus Thiomargarita nelsonii</name>
    <dbReference type="NCBI Taxonomy" id="1003181"/>
    <lineage>
        <taxon>Bacteria</taxon>
        <taxon>Pseudomonadati</taxon>
        <taxon>Pseudomonadota</taxon>
        <taxon>Gammaproteobacteria</taxon>
        <taxon>Thiotrichales</taxon>
        <taxon>Thiotrichaceae</taxon>
        <taxon>Thiomargarita</taxon>
    </lineage>
</organism>
<keyword evidence="3" id="KW-1185">Reference proteome</keyword>
<evidence type="ECO:0000256" key="1">
    <source>
        <dbReference type="SAM" id="MobiDB-lite"/>
    </source>
</evidence>
<dbReference type="AlphaFoldDB" id="A0A4E0QLS9"/>
<name>A0A4E0QLS9_9GAMM</name>
<dbReference type="Proteomes" id="UP000030428">
    <property type="component" value="Unassembled WGS sequence"/>
</dbReference>
<dbReference type="CDD" id="cd01029">
    <property type="entry name" value="TOPRIM_primases"/>
    <property type="match status" value="1"/>
</dbReference>
<evidence type="ECO:0000313" key="3">
    <source>
        <dbReference type="Proteomes" id="UP000030428"/>
    </source>
</evidence>
<gene>
    <name evidence="2" type="ORF">PN36_31050</name>
</gene>
<sequence length="641" mass="72363">MAYNPNNRFTKWLKESRSLIESRLLDSITDFFKSLVSSSHINIPNYPILDDQWHYMDRQKTCGYRGHQSTDRNGVPIIKCTFNDFKNGGYSQAFKGNYELVHELWEQHKGDNPTEKRKADAEKRAQERRAEIKARKKNDAIAKAENVQREIAKFFQLSFIPTREQDGYFKNKGFEKISPEWGVRYGTDSHGDFSAILLKNIETGKPVGVQKFYAHKIAERNTNKLFTWGLIKKGACYIIGQINPQKPQAMVCEGLADGIRLYITYGIPIVVVLDANGYAPIVPILRTQYPQIEGIIVCDNDAHKYHKMDNVGILKGINAAQKSNFKIIIPQFSLNSAEKKPTDVCDLYALYGASAVQALLDSAIEPLTGFAWQCTKLNYIGLRDSKITKPLYQSVLELCISGAKQTPLRALADVEKEIFETIKKQHPRLSDYAAYNETKLIKYAHKILHQQYNKLIQKSIIAQDSLPDDVQIVSFDLQHIDNKLRIPPKINEQIINAQTGLHILMSPKDTGKTFSIIKPAVKLARQNLDFPVGVTPYIVLSRDVSSKCDSTNYQDIAHIADAEKADSLAVTINSLTHPRLAPLINKSNFFYADEIDAVYDACTIGTVKTEKRKPLFDCLQKKLGTKKAIVTGADTTRLLGD</sequence>
<accession>A0A4E0QLS9</accession>
<dbReference type="EMBL" id="JSZA02000239">
    <property type="protein sequence ID" value="TGO02078.1"/>
    <property type="molecule type" value="Genomic_DNA"/>
</dbReference>
<reference evidence="2 3" key="1">
    <citation type="journal article" date="2016" name="Front. Microbiol.">
        <title>Single-Cell (Meta-)Genomics of a Dimorphic Candidatus Thiomargarita nelsonii Reveals Genomic Plasticity.</title>
        <authorList>
            <person name="Flood B.E."/>
            <person name="Fliss P."/>
            <person name="Jones D.S."/>
            <person name="Dick G.J."/>
            <person name="Jain S."/>
            <person name="Kaster A.K."/>
            <person name="Winkel M."/>
            <person name="Mussmann M."/>
            <person name="Bailey J."/>
        </authorList>
    </citation>
    <scope>NUCLEOTIDE SEQUENCE [LARGE SCALE GENOMIC DNA]</scope>
    <source>
        <strain evidence="2">Hydrate Ridge</strain>
    </source>
</reference>
<comment type="caution">
    <text evidence="2">The sequence shown here is derived from an EMBL/GenBank/DDBJ whole genome shotgun (WGS) entry which is preliminary data.</text>
</comment>
<feature type="region of interest" description="Disordered" evidence="1">
    <location>
        <begin position="109"/>
        <end position="137"/>
    </location>
</feature>
<evidence type="ECO:0008006" key="4">
    <source>
        <dbReference type="Google" id="ProtNLM"/>
    </source>
</evidence>
<dbReference type="InterPro" id="IPR034154">
    <property type="entry name" value="TOPRIM_DnaG/twinkle"/>
</dbReference>
<evidence type="ECO:0000313" key="2">
    <source>
        <dbReference type="EMBL" id="TGO02078.1"/>
    </source>
</evidence>